<reference evidence="2 3" key="1">
    <citation type="submission" date="2023-01" db="EMBL/GenBank/DDBJ databases">
        <title>Psychrosphaera sp. nov., isolated from marine algae.</title>
        <authorList>
            <person name="Bayburt H."/>
            <person name="Choi B.J."/>
            <person name="Kim J.M."/>
            <person name="Choi D.G."/>
            <person name="Jeon C.O."/>
        </authorList>
    </citation>
    <scope>NUCLEOTIDE SEQUENCE [LARGE SCALE GENOMIC DNA]</scope>
    <source>
        <strain evidence="2 3">G1-22</strain>
    </source>
</reference>
<comment type="caution">
    <text evidence="2">The sequence shown here is derived from an EMBL/GenBank/DDBJ whole genome shotgun (WGS) entry which is preliminary data.</text>
</comment>
<protein>
    <submittedName>
        <fullName evidence="2">Uncharacterized protein</fullName>
    </submittedName>
</protein>
<accession>A0ABT5F9E8</accession>
<keyword evidence="1" id="KW-0812">Transmembrane</keyword>
<proteinExistence type="predicted"/>
<keyword evidence="3" id="KW-1185">Reference proteome</keyword>
<gene>
    <name evidence="2" type="ORF">PN838_04240</name>
</gene>
<evidence type="ECO:0000256" key="1">
    <source>
        <dbReference type="SAM" id="Phobius"/>
    </source>
</evidence>
<name>A0ABT5F9E8_9GAMM</name>
<dbReference type="RefSeq" id="WP_272179854.1">
    <property type="nucleotide sequence ID" value="NZ_JAQOMS010000002.1"/>
</dbReference>
<feature type="transmembrane region" description="Helical" evidence="1">
    <location>
        <begin position="91"/>
        <end position="108"/>
    </location>
</feature>
<evidence type="ECO:0000313" key="2">
    <source>
        <dbReference type="EMBL" id="MDC2888158.1"/>
    </source>
</evidence>
<feature type="transmembrane region" description="Helical" evidence="1">
    <location>
        <begin position="50"/>
        <end position="70"/>
    </location>
</feature>
<dbReference type="EMBL" id="JAQOMS010000002">
    <property type="protein sequence ID" value="MDC2888158.1"/>
    <property type="molecule type" value="Genomic_DNA"/>
</dbReference>
<evidence type="ECO:0000313" key="3">
    <source>
        <dbReference type="Proteomes" id="UP001528411"/>
    </source>
</evidence>
<sequence>MMFCVYMAYAPHAFSIKIISFSQWRYFHPFEIVARLIAGLLFLSDSVKTTSPLIINLIAFGFIGVGIGLFMIGEKRHRAFANWSADKFRPYFRVIGITCWPFAIWLFVI</sequence>
<dbReference type="Proteomes" id="UP001528411">
    <property type="component" value="Unassembled WGS sequence"/>
</dbReference>
<keyword evidence="1" id="KW-0472">Membrane</keyword>
<keyword evidence="1" id="KW-1133">Transmembrane helix</keyword>
<organism evidence="2 3">
    <name type="scientific">Psychrosphaera algicola</name>
    <dbReference type="NCBI Taxonomy" id="3023714"/>
    <lineage>
        <taxon>Bacteria</taxon>
        <taxon>Pseudomonadati</taxon>
        <taxon>Pseudomonadota</taxon>
        <taxon>Gammaproteobacteria</taxon>
        <taxon>Alteromonadales</taxon>
        <taxon>Pseudoalteromonadaceae</taxon>
        <taxon>Psychrosphaera</taxon>
    </lineage>
</organism>